<evidence type="ECO:0000313" key="4">
    <source>
        <dbReference type="Proteomes" id="UP000001307"/>
    </source>
</evidence>
<keyword evidence="1" id="KW-0175">Coiled coil</keyword>
<dbReference type="InParanoid" id="E4Y0J5"/>
<dbReference type="PANTHER" id="PTHR23159:SF31">
    <property type="entry name" value="CENTROSOME-ASSOCIATED PROTEIN CEP250 ISOFORM X1"/>
    <property type="match status" value="1"/>
</dbReference>
<protein>
    <submittedName>
        <fullName evidence="3">Uncharacterized protein</fullName>
    </submittedName>
</protein>
<feature type="region of interest" description="Disordered" evidence="2">
    <location>
        <begin position="160"/>
        <end position="180"/>
    </location>
</feature>
<feature type="region of interest" description="Disordered" evidence="2">
    <location>
        <begin position="81"/>
        <end position="133"/>
    </location>
</feature>
<evidence type="ECO:0000313" key="3">
    <source>
        <dbReference type="EMBL" id="CBY15403.1"/>
    </source>
</evidence>
<evidence type="ECO:0000256" key="2">
    <source>
        <dbReference type="SAM" id="MobiDB-lite"/>
    </source>
</evidence>
<feature type="coiled-coil region" evidence="1">
    <location>
        <begin position="609"/>
        <end position="678"/>
    </location>
</feature>
<sequence length="715" mass="81407">MNYHPDLTTIAELSDSSLSLAKSFGSSSGGTSNLAHVRRSILSGLNSRTNQFDDDSVVEQFSEESEIIEENDEPFRDQKINAQKSFDDTPVGISRNSIEKENTREALPPRPSTAPSTGNNSNVKPKRPFLKRGEGRLGCAAGARALELQKRQERAVKTGFAKTAQKPVKPKQTQKNTAKSKITTRKVQAKNSTIKQNENVRKQAAKTIPAPIQLVKPSQQKFSRTSGMALFLIKCFLDLKKASAAPVIKKTPSTTVNPLTVSAGAVPSVSHYQSSHHLVPDHHAQSYNDSIDISIANERQQDIILRELEQKEDEEFALMEKIISSNPELTVNSVERELANIKIEDFEIEDEYDDLAEDETTIEAANSFDPGKYGEDESDSFIAASRFKTPDPHLKHNEKPKMTRKSAAYIPDSISIPRQVAEPDSSSVIDSDEECSPFGFNRGFINDQGRNTVNFNDSEPWDSQNEETADAPSFSTPTKEVAKPTNLMSKMFNSQFKKVQDEQIKIVKKEQDEVNKLEKLKTELEREKQDVQVMKLKLARETKGMEQLRQERVREQDIFNLNIARMKNEYVAKLKEIEMREQEMTLREKEGKKLNLLQRDSEKAGQARRRELDEMRLQYDEKVRELNEKNARVLAQNSRYKTENERFEKLYQATKNENVKLNEQIDNLIKNTKRKEGNTWKEINRIVEHATKPSSSNMLCVAKMLFKQFICKQIF</sequence>
<dbReference type="PANTHER" id="PTHR23159">
    <property type="entry name" value="CENTROSOMAL PROTEIN 2"/>
    <property type="match status" value="1"/>
</dbReference>
<dbReference type="EMBL" id="FN653503">
    <property type="protein sequence ID" value="CBY15403.1"/>
    <property type="molecule type" value="Genomic_DNA"/>
</dbReference>
<dbReference type="Proteomes" id="UP000001307">
    <property type="component" value="Unassembled WGS sequence"/>
</dbReference>
<feature type="coiled-coil region" evidence="1">
    <location>
        <begin position="507"/>
        <end position="583"/>
    </location>
</feature>
<keyword evidence="4" id="KW-1185">Reference proteome</keyword>
<accession>E4Y0J5</accession>
<proteinExistence type="predicted"/>
<organism evidence="3">
    <name type="scientific">Oikopleura dioica</name>
    <name type="common">Tunicate</name>
    <dbReference type="NCBI Taxonomy" id="34765"/>
    <lineage>
        <taxon>Eukaryota</taxon>
        <taxon>Metazoa</taxon>
        <taxon>Chordata</taxon>
        <taxon>Tunicata</taxon>
        <taxon>Appendicularia</taxon>
        <taxon>Copelata</taxon>
        <taxon>Oikopleuridae</taxon>
        <taxon>Oikopleura</taxon>
    </lineage>
</organism>
<gene>
    <name evidence="3" type="ORF">GSOID_T00012319001</name>
</gene>
<evidence type="ECO:0000256" key="1">
    <source>
        <dbReference type="SAM" id="Coils"/>
    </source>
</evidence>
<name>E4Y0J5_OIKDI</name>
<feature type="region of interest" description="Disordered" evidence="2">
    <location>
        <begin position="442"/>
        <end position="480"/>
    </location>
</feature>
<feature type="compositionally biased region" description="Polar residues" evidence="2">
    <location>
        <begin position="171"/>
        <end position="180"/>
    </location>
</feature>
<dbReference type="AlphaFoldDB" id="E4Y0J5"/>
<feature type="compositionally biased region" description="Polar residues" evidence="2">
    <location>
        <begin position="448"/>
        <end position="463"/>
    </location>
</feature>
<reference evidence="3" key="1">
    <citation type="journal article" date="2010" name="Science">
        <title>Plasticity of animal genome architecture unmasked by rapid evolution of a pelagic tunicate.</title>
        <authorList>
            <person name="Denoeud F."/>
            <person name="Henriet S."/>
            <person name="Mungpakdee S."/>
            <person name="Aury J.M."/>
            <person name="Da Silva C."/>
            <person name="Brinkmann H."/>
            <person name="Mikhaleva J."/>
            <person name="Olsen L.C."/>
            <person name="Jubin C."/>
            <person name="Canestro C."/>
            <person name="Bouquet J.M."/>
            <person name="Danks G."/>
            <person name="Poulain J."/>
            <person name="Campsteijn C."/>
            <person name="Adamski M."/>
            <person name="Cross I."/>
            <person name="Yadetie F."/>
            <person name="Muffato M."/>
            <person name="Louis A."/>
            <person name="Butcher S."/>
            <person name="Tsagkogeorga G."/>
            <person name="Konrad A."/>
            <person name="Singh S."/>
            <person name="Jensen M.F."/>
            <person name="Cong E.H."/>
            <person name="Eikeseth-Otteraa H."/>
            <person name="Noel B."/>
            <person name="Anthouard V."/>
            <person name="Porcel B.M."/>
            <person name="Kachouri-Lafond R."/>
            <person name="Nishino A."/>
            <person name="Ugolini M."/>
            <person name="Chourrout P."/>
            <person name="Nishida H."/>
            <person name="Aasland R."/>
            <person name="Huzurbazar S."/>
            <person name="Westhof E."/>
            <person name="Delsuc F."/>
            <person name="Lehrach H."/>
            <person name="Reinhardt R."/>
            <person name="Weissenbach J."/>
            <person name="Roy S.W."/>
            <person name="Artiguenave F."/>
            <person name="Postlethwait J.H."/>
            <person name="Manak J.R."/>
            <person name="Thompson E.M."/>
            <person name="Jaillon O."/>
            <person name="Du Pasquier L."/>
            <person name="Boudinot P."/>
            <person name="Liberles D.A."/>
            <person name="Volff J.N."/>
            <person name="Philippe H."/>
            <person name="Lenhard B."/>
            <person name="Roest Crollius H."/>
            <person name="Wincker P."/>
            <person name="Chourrout D."/>
        </authorList>
    </citation>
    <scope>NUCLEOTIDE SEQUENCE [LARGE SCALE GENOMIC DNA]</scope>
</reference>
<feature type="compositionally biased region" description="Polar residues" evidence="2">
    <location>
        <begin position="113"/>
        <end position="123"/>
    </location>
</feature>